<dbReference type="GO" id="GO:0016757">
    <property type="term" value="F:glycosyltransferase activity"/>
    <property type="evidence" value="ECO:0007669"/>
    <property type="project" value="UniProtKB-KW"/>
</dbReference>
<evidence type="ECO:0000313" key="2">
    <source>
        <dbReference type="Proteomes" id="UP000324222"/>
    </source>
</evidence>
<comment type="caution">
    <text evidence="1">The sequence shown here is derived from an EMBL/GenBank/DDBJ whole genome shotgun (WGS) entry which is preliminary data.</text>
</comment>
<gene>
    <name evidence="1" type="primary">Pigq</name>
    <name evidence="1" type="ORF">E2C01_078357</name>
</gene>
<name>A0A5B7IME5_PORTR</name>
<dbReference type="PANTHER" id="PTHR21329">
    <property type="entry name" value="PHOSPHATIDYLINOSITOL N-ACETYLGLUCOSAMINYLTRANSFERASE SUBUNIT Q-RELATED"/>
    <property type="match status" value="1"/>
</dbReference>
<sequence>MLSTSTNTSTKLLGYIHVCIMFPTMPTLESASPEQLLAATVHRLLDWLSGAPAGLKLNQPLTQALSAFFSYHVHLWILYLGKT</sequence>
<dbReference type="AlphaFoldDB" id="A0A5B7IME5"/>
<accession>A0A5B7IME5</accession>
<reference evidence="1 2" key="1">
    <citation type="submission" date="2019-05" db="EMBL/GenBank/DDBJ databases">
        <title>Another draft genome of Portunus trituberculatus and its Hox gene families provides insights of decapod evolution.</title>
        <authorList>
            <person name="Jeong J.-H."/>
            <person name="Song I."/>
            <person name="Kim S."/>
            <person name="Choi T."/>
            <person name="Kim D."/>
            <person name="Ryu S."/>
            <person name="Kim W."/>
        </authorList>
    </citation>
    <scope>NUCLEOTIDE SEQUENCE [LARGE SCALE GENOMIC DNA]</scope>
    <source>
        <tissue evidence="1">Muscle</tissue>
    </source>
</reference>
<dbReference type="InterPro" id="IPR007720">
    <property type="entry name" value="PigQ/GPI1"/>
</dbReference>
<proteinExistence type="predicted"/>
<keyword evidence="1" id="KW-0328">Glycosyltransferase</keyword>
<dbReference type="Proteomes" id="UP000324222">
    <property type="component" value="Unassembled WGS sequence"/>
</dbReference>
<dbReference type="GO" id="GO:0006506">
    <property type="term" value="P:GPI anchor biosynthetic process"/>
    <property type="evidence" value="ECO:0007669"/>
    <property type="project" value="InterPro"/>
</dbReference>
<keyword evidence="2" id="KW-1185">Reference proteome</keyword>
<organism evidence="1 2">
    <name type="scientific">Portunus trituberculatus</name>
    <name type="common">Swimming crab</name>
    <name type="synonym">Neptunus trituberculatus</name>
    <dbReference type="NCBI Taxonomy" id="210409"/>
    <lineage>
        <taxon>Eukaryota</taxon>
        <taxon>Metazoa</taxon>
        <taxon>Ecdysozoa</taxon>
        <taxon>Arthropoda</taxon>
        <taxon>Crustacea</taxon>
        <taxon>Multicrustacea</taxon>
        <taxon>Malacostraca</taxon>
        <taxon>Eumalacostraca</taxon>
        <taxon>Eucarida</taxon>
        <taxon>Decapoda</taxon>
        <taxon>Pleocyemata</taxon>
        <taxon>Brachyura</taxon>
        <taxon>Eubrachyura</taxon>
        <taxon>Portunoidea</taxon>
        <taxon>Portunidae</taxon>
        <taxon>Portuninae</taxon>
        <taxon>Portunus</taxon>
    </lineage>
</organism>
<protein>
    <submittedName>
        <fullName evidence="1">Phosphatidylinositol N-acetylglucosaminyltransferase subunit Q</fullName>
    </submittedName>
</protein>
<dbReference type="OrthoDB" id="70250at2759"/>
<evidence type="ECO:0000313" key="1">
    <source>
        <dbReference type="EMBL" id="MPC83643.1"/>
    </source>
</evidence>
<dbReference type="PANTHER" id="PTHR21329:SF3">
    <property type="entry name" value="PHOSPHATIDYLINOSITOL N-ACETYLGLUCOSAMINYLTRANSFERASE SUBUNIT Q"/>
    <property type="match status" value="1"/>
</dbReference>
<dbReference type="GO" id="GO:0005783">
    <property type="term" value="C:endoplasmic reticulum"/>
    <property type="evidence" value="ECO:0007669"/>
    <property type="project" value="TreeGrafter"/>
</dbReference>
<dbReference type="EMBL" id="VSRR010063020">
    <property type="protein sequence ID" value="MPC83643.1"/>
    <property type="molecule type" value="Genomic_DNA"/>
</dbReference>
<dbReference type="GO" id="GO:0016020">
    <property type="term" value="C:membrane"/>
    <property type="evidence" value="ECO:0007669"/>
    <property type="project" value="InterPro"/>
</dbReference>
<dbReference type="Pfam" id="PF05024">
    <property type="entry name" value="Gpi1"/>
    <property type="match status" value="1"/>
</dbReference>
<keyword evidence="1" id="KW-0808">Transferase</keyword>